<feature type="domain" description="NAD-dependent epimerase/dehydratase" evidence="11">
    <location>
        <begin position="3"/>
        <end position="252"/>
    </location>
</feature>
<reference evidence="12" key="1">
    <citation type="submission" date="2023-04" db="EMBL/GenBank/DDBJ databases">
        <title>Complete genome sequence of Temperatibacter marinus.</title>
        <authorList>
            <person name="Rong J.-C."/>
            <person name="Yi M.-L."/>
            <person name="Zhao Q."/>
        </authorList>
    </citation>
    <scope>NUCLEOTIDE SEQUENCE</scope>
    <source>
        <strain evidence="12">NBRC 110045</strain>
    </source>
</reference>
<evidence type="ECO:0000313" key="13">
    <source>
        <dbReference type="Proteomes" id="UP001268683"/>
    </source>
</evidence>
<sequence>MAILVTGGAGYIGSHTLIEVCDAGEDVIVVDNLSTGFKEAIDSRAKFLQGDIGDQAFMQRVFEDHSIEAVIHFAGSVIVPESVENPLLYYRNNTENTRQMIEHCVTHQVKKFIFSSTAAIYGMPEECPVDETYQRNPISPYGHSKSMSELMLEDASKAYDFNFIALRYFNVAGADPMGRTGQSTKNATHLIKVACEAALGYRDELLIFGSDYDTSDGTCIRDYIHVSDLAAAHLCALSALRKTAQSEIINCGYGTGYSVLEVLSTVKKVSGVDFNTRFTDRRAGDSPQVVAKCSKIHEHLDWIPKYNNLSLIVEHAIEWERKIRSSAP</sequence>
<evidence type="ECO:0000313" key="12">
    <source>
        <dbReference type="EMBL" id="WND03184.1"/>
    </source>
</evidence>
<evidence type="ECO:0000256" key="7">
    <source>
        <dbReference type="ARBA" id="ARBA00023027"/>
    </source>
</evidence>
<dbReference type="RefSeq" id="WP_310799033.1">
    <property type="nucleotide sequence ID" value="NZ_CP123872.1"/>
</dbReference>
<dbReference type="InterPro" id="IPR001509">
    <property type="entry name" value="Epimerase_deHydtase"/>
</dbReference>
<keyword evidence="8 10" id="KW-0413">Isomerase</keyword>
<gene>
    <name evidence="12" type="primary">galE</name>
    <name evidence="12" type="ORF">QGN29_02230</name>
</gene>
<protein>
    <recommendedName>
        <fullName evidence="6 10">UDP-glucose 4-epimerase</fullName>
        <ecNumber evidence="5 10">5.1.3.2</ecNumber>
    </recommendedName>
</protein>
<keyword evidence="13" id="KW-1185">Reference proteome</keyword>
<dbReference type="NCBIfam" id="TIGR01179">
    <property type="entry name" value="galE"/>
    <property type="match status" value="1"/>
</dbReference>
<dbReference type="SUPFAM" id="SSF51735">
    <property type="entry name" value="NAD(P)-binding Rossmann-fold domains"/>
    <property type="match status" value="1"/>
</dbReference>
<dbReference type="CDD" id="cd05247">
    <property type="entry name" value="UDP_G4E_1_SDR_e"/>
    <property type="match status" value="1"/>
</dbReference>
<dbReference type="Gene3D" id="3.90.25.10">
    <property type="entry name" value="UDP-galactose 4-epimerase, domain 1"/>
    <property type="match status" value="1"/>
</dbReference>
<accession>A0AA52EIL6</accession>
<comment type="pathway">
    <text evidence="3 10">Carbohydrate metabolism; galactose metabolism.</text>
</comment>
<dbReference type="GO" id="GO:0033499">
    <property type="term" value="P:galactose catabolic process via UDP-galactose, Leloir pathway"/>
    <property type="evidence" value="ECO:0007669"/>
    <property type="project" value="TreeGrafter"/>
</dbReference>
<evidence type="ECO:0000256" key="9">
    <source>
        <dbReference type="ARBA" id="ARBA00023277"/>
    </source>
</evidence>
<comment type="subunit">
    <text evidence="10">Homodimer.</text>
</comment>
<dbReference type="GO" id="GO:0003978">
    <property type="term" value="F:UDP-glucose 4-epimerase activity"/>
    <property type="evidence" value="ECO:0007669"/>
    <property type="project" value="UniProtKB-UniRule"/>
</dbReference>
<dbReference type="Proteomes" id="UP001268683">
    <property type="component" value="Chromosome"/>
</dbReference>
<evidence type="ECO:0000256" key="8">
    <source>
        <dbReference type="ARBA" id="ARBA00023235"/>
    </source>
</evidence>
<evidence type="ECO:0000256" key="2">
    <source>
        <dbReference type="ARBA" id="ARBA00001911"/>
    </source>
</evidence>
<dbReference type="EC" id="5.1.3.2" evidence="5 10"/>
<evidence type="ECO:0000256" key="6">
    <source>
        <dbReference type="ARBA" id="ARBA00018569"/>
    </source>
</evidence>
<dbReference type="AlphaFoldDB" id="A0AA52EIL6"/>
<organism evidence="12 13">
    <name type="scientific">Temperatibacter marinus</name>
    <dbReference type="NCBI Taxonomy" id="1456591"/>
    <lineage>
        <taxon>Bacteria</taxon>
        <taxon>Pseudomonadati</taxon>
        <taxon>Pseudomonadota</taxon>
        <taxon>Alphaproteobacteria</taxon>
        <taxon>Kordiimonadales</taxon>
        <taxon>Temperatibacteraceae</taxon>
        <taxon>Temperatibacter</taxon>
    </lineage>
</organism>
<dbReference type="KEGG" id="tmk:QGN29_02230"/>
<dbReference type="InterPro" id="IPR036291">
    <property type="entry name" value="NAD(P)-bd_dom_sf"/>
</dbReference>
<dbReference type="Pfam" id="PF01370">
    <property type="entry name" value="Epimerase"/>
    <property type="match status" value="1"/>
</dbReference>
<keyword evidence="7 10" id="KW-0520">NAD</keyword>
<evidence type="ECO:0000256" key="5">
    <source>
        <dbReference type="ARBA" id="ARBA00013189"/>
    </source>
</evidence>
<evidence type="ECO:0000256" key="10">
    <source>
        <dbReference type="RuleBase" id="RU366046"/>
    </source>
</evidence>
<dbReference type="PANTHER" id="PTHR43725:SF53">
    <property type="entry name" value="UDP-ARABINOSE 4-EPIMERASE 1"/>
    <property type="match status" value="1"/>
</dbReference>
<evidence type="ECO:0000256" key="1">
    <source>
        <dbReference type="ARBA" id="ARBA00000083"/>
    </source>
</evidence>
<dbReference type="PANTHER" id="PTHR43725">
    <property type="entry name" value="UDP-GLUCOSE 4-EPIMERASE"/>
    <property type="match status" value="1"/>
</dbReference>
<evidence type="ECO:0000259" key="11">
    <source>
        <dbReference type="Pfam" id="PF01370"/>
    </source>
</evidence>
<evidence type="ECO:0000256" key="3">
    <source>
        <dbReference type="ARBA" id="ARBA00004947"/>
    </source>
</evidence>
<name>A0AA52EIL6_9PROT</name>
<proteinExistence type="inferred from homology"/>
<keyword evidence="9 10" id="KW-0119">Carbohydrate metabolism</keyword>
<dbReference type="InterPro" id="IPR005886">
    <property type="entry name" value="UDP_G4E"/>
</dbReference>
<dbReference type="Gene3D" id="3.40.50.720">
    <property type="entry name" value="NAD(P)-binding Rossmann-like Domain"/>
    <property type="match status" value="1"/>
</dbReference>
<dbReference type="EMBL" id="CP123872">
    <property type="protein sequence ID" value="WND03184.1"/>
    <property type="molecule type" value="Genomic_DNA"/>
</dbReference>
<evidence type="ECO:0000256" key="4">
    <source>
        <dbReference type="ARBA" id="ARBA00007637"/>
    </source>
</evidence>
<comment type="similarity">
    <text evidence="4 10">Belongs to the NAD(P)-dependent epimerase/dehydratase family.</text>
</comment>
<comment type="catalytic activity">
    <reaction evidence="1 10">
        <text>UDP-alpha-D-glucose = UDP-alpha-D-galactose</text>
        <dbReference type="Rhea" id="RHEA:22168"/>
        <dbReference type="ChEBI" id="CHEBI:58885"/>
        <dbReference type="ChEBI" id="CHEBI:66914"/>
        <dbReference type="EC" id="5.1.3.2"/>
    </reaction>
</comment>
<comment type="cofactor">
    <cofactor evidence="2 10">
        <name>NAD(+)</name>
        <dbReference type="ChEBI" id="CHEBI:57540"/>
    </cofactor>
</comment>